<proteinExistence type="predicted"/>
<dbReference type="Pfam" id="PF03795">
    <property type="entry name" value="YCII"/>
    <property type="match status" value="1"/>
</dbReference>
<dbReference type="InterPro" id="IPR005545">
    <property type="entry name" value="YCII"/>
</dbReference>
<dbReference type="GeneID" id="54326508"/>
<dbReference type="EMBL" id="QUQM01000001">
    <property type="protein sequence ID" value="KAA8651113.1"/>
    <property type="molecule type" value="Genomic_DNA"/>
</dbReference>
<dbReference type="InterPro" id="IPR012349">
    <property type="entry name" value="Split_barrel_FMN-bd"/>
</dbReference>
<dbReference type="VEuPathDB" id="FungiDB:EYZ11_008650"/>
<dbReference type="InterPro" id="IPR011008">
    <property type="entry name" value="Dimeric_a/b-barrel"/>
</dbReference>
<reference evidence="2 3" key="1">
    <citation type="submission" date="2019-08" db="EMBL/GenBank/DDBJ databases">
        <title>The genome sequence of a newly discovered highly antifungal drug resistant Aspergillus species, Aspergillus tanneri NIH 1004.</title>
        <authorList>
            <person name="Mounaud S."/>
            <person name="Singh I."/>
            <person name="Joardar V."/>
            <person name="Pakala S."/>
            <person name="Pakala S."/>
            <person name="Venepally P."/>
            <person name="Chung J.K."/>
            <person name="Losada L."/>
            <person name="Nierman W.C."/>
        </authorList>
    </citation>
    <scope>NUCLEOTIDE SEQUENCE [LARGE SCALE GENOMIC DNA]</scope>
    <source>
        <strain evidence="2 3">NIH1004</strain>
    </source>
</reference>
<dbReference type="AlphaFoldDB" id="A0A5M9N1T2"/>
<protein>
    <recommendedName>
        <fullName evidence="1">YCII-related domain-containing protein</fullName>
    </recommendedName>
</protein>
<evidence type="ECO:0000313" key="2">
    <source>
        <dbReference type="EMBL" id="KAA8651113.1"/>
    </source>
</evidence>
<dbReference type="Gene3D" id="2.30.110.10">
    <property type="entry name" value="Electron Transport, Fmn-binding Protein, Chain A"/>
    <property type="match status" value="2"/>
</dbReference>
<evidence type="ECO:0000313" key="3">
    <source>
        <dbReference type="Proteomes" id="UP000324241"/>
    </source>
</evidence>
<dbReference type="PANTHER" id="PTHR33606:SF3">
    <property type="entry name" value="PROTEIN YCII"/>
    <property type="match status" value="1"/>
</dbReference>
<dbReference type="OrthoDB" id="5519740at2759"/>
<evidence type="ECO:0000259" key="1">
    <source>
        <dbReference type="Pfam" id="PF03795"/>
    </source>
</evidence>
<dbReference type="PANTHER" id="PTHR33606">
    <property type="entry name" value="PROTEIN YCII"/>
    <property type="match status" value="1"/>
</dbReference>
<dbReference type="VEuPathDB" id="FungiDB:EYZ11_002438"/>
<dbReference type="InterPro" id="IPR051807">
    <property type="entry name" value="Sec-metab_biosynth-assoc"/>
</dbReference>
<name>A0A5M9N1T2_9EURO</name>
<dbReference type="SUPFAM" id="SSF54909">
    <property type="entry name" value="Dimeric alpha+beta barrel"/>
    <property type="match status" value="1"/>
</dbReference>
<dbReference type="RefSeq" id="XP_033430474.1">
    <property type="nucleotide sequence ID" value="XM_033568479.1"/>
</dbReference>
<dbReference type="Gene3D" id="3.30.70.1060">
    <property type="entry name" value="Dimeric alpha+beta barrel"/>
    <property type="match status" value="1"/>
</dbReference>
<comment type="caution">
    <text evidence="2">The sequence shown here is derived from an EMBL/GenBank/DDBJ whole genome shotgun (WGS) entry which is preliminary data.</text>
</comment>
<gene>
    <name evidence="2" type="ORF">ATNIH1004_003806</name>
</gene>
<feature type="domain" description="YCII-related" evidence="1">
    <location>
        <begin position="41"/>
        <end position="126"/>
    </location>
</feature>
<sequence length="289" mass="31707">MSIQMASRSIFRLTSLRNAFQPVPWSRAGHRSIASEARKEFLCIVPDKPNSIEIRKQVRPKHLEAAKGLVASGKLVVGGAMLESHPMEGQSMSFKGSMLIYTGRSLEDVQEMMMSDVYTTSGVWDVEKAQIIPFASAIREALSWWTRASGRGTDKKSYKCAAGTELNPGKDTYRNLKETGECVLNTVSENMIVAVNVASIDAPQGPGSVFSIEGKVVDIKEFTDHVQPGMSIASLVLIKGTRFWVQEDAINKEGSHIDLDKLRPLGVSLEGCHTVASRRHLSYPGNNGR</sequence>
<accession>A0A5M9N1T2</accession>
<organism evidence="2 3">
    <name type="scientific">Aspergillus tanneri</name>
    <dbReference type="NCBI Taxonomy" id="1220188"/>
    <lineage>
        <taxon>Eukaryota</taxon>
        <taxon>Fungi</taxon>
        <taxon>Dikarya</taxon>
        <taxon>Ascomycota</taxon>
        <taxon>Pezizomycotina</taxon>
        <taxon>Eurotiomycetes</taxon>
        <taxon>Eurotiomycetidae</taxon>
        <taxon>Eurotiales</taxon>
        <taxon>Aspergillaceae</taxon>
        <taxon>Aspergillus</taxon>
        <taxon>Aspergillus subgen. Circumdati</taxon>
    </lineage>
</organism>
<dbReference type="Proteomes" id="UP000324241">
    <property type="component" value="Unassembled WGS sequence"/>
</dbReference>
<dbReference type="SUPFAM" id="SSF50475">
    <property type="entry name" value="FMN-binding split barrel"/>
    <property type="match status" value="1"/>
</dbReference>